<dbReference type="Proteomes" id="UP000272400">
    <property type="component" value="Unassembled WGS sequence"/>
</dbReference>
<dbReference type="InterPro" id="IPR001279">
    <property type="entry name" value="Metallo-B-lactamas"/>
</dbReference>
<dbReference type="SMART" id="SM00849">
    <property type="entry name" value="Lactamase_B"/>
    <property type="match status" value="1"/>
</dbReference>
<evidence type="ECO:0000313" key="3">
    <source>
        <dbReference type="Proteomes" id="UP000272400"/>
    </source>
</evidence>
<dbReference type="Gene3D" id="3.60.15.10">
    <property type="entry name" value="Ribonuclease Z/Hydroxyacylglutathione hydrolase-like"/>
    <property type="match status" value="1"/>
</dbReference>
<protein>
    <submittedName>
        <fullName evidence="2">L-ascorbate metabolism protein UlaG (Beta-lactamase superfamily)</fullName>
    </submittedName>
</protein>
<evidence type="ECO:0000313" key="2">
    <source>
        <dbReference type="EMBL" id="ROO90441.1"/>
    </source>
</evidence>
<proteinExistence type="predicted"/>
<reference evidence="2 3" key="1">
    <citation type="submission" date="2018-11" db="EMBL/GenBank/DDBJ databases">
        <title>Sequencing the genomes of 1000 actinobacteria strains.</title>
        <authorList>
            <person name="Klenk H.-P."/>
        </authorList>
    </citation>
    <scope>NUCLEOTIDE SEQUENCE [LARGE SCALE GENOMIC DNA]</scope>
    <source>
        <strain evidence="2 3">DSM 44254</strain>
    </source>
</reference>
<dbReference type="InterPro" id="IPR050114">
    <property type="entry name" value="UPF0173_UPF0282_UlaG_hydrolase"/>
</dbReference>
<dbReference type="PANTHER" id="PTHR43546">
    <property type="entry name" value="UPF0173 METAL-DEPENDENT HYDROLASE MJ1163-RELATED"/>
    <property type="match status" value="1"/>
</dbReference>
<evidence type="ECO:0000259" key="1">
    <source>
        <dbReference type="SMART" id="SM00849"/>
    </source>
</evidence>
<organism evidence="2 3">
    <name type="scientific">Actinocorallia herbida</name>
    <dbReference type="NCBI Taxonomy" id="58109"/>
    <lineage>
        <taxon>Bacteria</taxon>
        <taxon>Bacillati</taxon>
        <taxon>Actinomycetota</taxon>
        <taxon>Actinomycetes</taxon>
        <taxon>Streptosporangiales</taxon>
        <taxon>Thermomonosporaceae</taxon>
        <taxon>Actinocorallia</taxon>
    </lineage>
</organism>
<comment type="caution">
    <text evidence="2">The sequence shown here is derived from an EMBL/GenBank/DDBJ whole genome shotgun (WGS) entry which is preliminary data.</text>
</comment>
<sequence length="218" mass="23092">MGGTGTFVMMGVMQLTKFAHACVRFETSEGRVVIDPGAFSGEDPLIDADAVLITHLHFDHIQPDVLRDLRRKRPDLAIYGPPSLAEPLGDLEFTAVRHGDVVEAAGLSFAVVGEEHAVIHASIPVIENVGYLVDGIFHPGDALTVPEAPVSTLLAPVSAPWLKLGEAADFINEVAPALVHPIHDVLLSDIGTNVTDSILGGLIGSEYVRLGIGENVTL</sequence>
<accession>A0A3N1DA84</accession>
<name>A0A3N1DA84_9ACTN</name>
<dbReference type="InterPro" id="IPR036866">
    <property type="entry name" value="RibonucZ/Hydroxyglut_hydro"/>
</dbReference>
<dbReference type="EMBL" id="RJKE01000001">
    <property type="protein sequence ID" value="ROO90441.1"/>
    <property type="molecule type" value="Genomic_DNA"/>
</dbReference>
<keyword evidence="3" id="KW-1185">Reference proteome</keyword>
<gene>
    <name evidence="2" type="ORF">EDD29_8168</name>
</gene>
<dbReference type="PANTHER" id="PTHR43546:SF3">
    <property type="entry name" value="UPF0173 METAL-DEPENDENT HYDROLASE MJ1163"/>
    <property type="match status" value="1"/>
</dbReference>
<dbReference type="AlphaFoldDB" id="A0A3N1DA84"/>
<dbReference type="SUPFAM" id="SSF56281">
    <property type="entry name" value="Metallo-hydrolase/oxidoreductase"/>
    <property type="match status" value="1"/>
</dbReference>
<feature type="domain" description="Metallo-beta-lactamase" evidence="1">
    <location>
        <begin position="19"/>
        <end position="183"/>
    </location>
</feature>
<dbReference type="Pfam" id="PF13483">
    <property type="entry name" value="Lactamase_B_3"/>
    <property type="match status" value="1"/>
</dbReference>